<dbReference type="EMBL" id="JADEXS010000002">
    <property type="protein sequence ID" value="MBE9020941.1"/>
    <property type="molecule type" value="Genomic_DNA"/>
</dbReference>
<accession>A0A8J7D858</accession>
<dbReference type="RefSeq" id="WP_193912689.1">
    <property type="nucleotide sequence ID" value="NZ_JADEXS020000001.1"/>
</dbReference>
<name>A0A8J7D858_DESMC</name>
<keyword evidence="2" id="KW-1185">Reference proteome</keyword>
<reference evidence="1" key="1">
    <citation type="submission" date="2020-10" db="EMBL/GenBank/DDBJ databases">
        <authorList>
            <person name="Castelo-Branco R."/>
            <person name="Eusebio N."/>
            <person name="Adriana R."/>
            <person name="Vieira A."/>
            <person name="Brugerolle De Fraissinette N."/>
            <person name="Rezende De Castro R."/>
            <person name="Schneider M.P."/>
            <person name="Vasconcelos V."/>
            <person name="Leao P.N."/>
        </authorList>
    </citation>
    <scope>NUCLEOTIDE SEQUENCE</scope>
    <source>
        <strain evidence="1">LEGE 12446</strain>
    </source>
</reference>
<evidence type="ECO:0000313" key="2">
    <source>
        <dbReference type="Proteomes" id="UP000622533"/>
    </source>
</evidence>
<dbReference type="Proteomes" id="UP000622533">
    <property type="component" value="Unassembled WGS sequence"/>
</dbReference>
<evidence type="ECO:0000313" key="1">
    <source>
        <dbReference type="EMBL" id="MBE9020941.1"/>
    </source>
</evidence>
<protein>
    <submittedName>
        <fullName evidence="1">Uncharacterized protein</fullName>
    </submittedName>
</protein>
<organism evidence="1 2">
    <name type="scientific">Desmonostoc muscorum LEGE 12446</name>
    <dbReference type="NCBI Taxonomy" id="1828758"/>
    <lineage>
        <taxon>Bacteria</taxon>
        <taxon>Bacillati</taxon>
        <taxon>Cyanobacteriota</taxon>
        <taxon>Cyanophyceae</taxon>
        <taxon>Nostocales</taxon>
        <taxon>Nostocaceae</taxon>
        <taxon>Desmonostoc</taxon>
    </lineage>
</organism>
<dbReference type="AlphaFoldDB" id="A0A8J7D858"/>
<comment type="caution">
    <text evidence="1">The sequence shown here is derived from an EMBL/GenBank/DDBJ whole genome shotgun (WGS) entry which is preliminary data.</text>
</comment>
<sequence>MTVYFEQYKELLLEIFYTEDGYCYAACDHPFGHGTLESELCYEPKQAFERLKMKIDFIYDGLG</sequence>
<gene>
    <name evidence="1" type="ORF">IQ276_00235</name>
</gene>
<proteinExistence type="predicted"/>